<evidence type="ECO:0000256" key="2">
    <source>
        <dbReference type="SAM" id="Phobius"/>
    </source>
</evidence>
<evidence type="ECO:0000256" key="1">
    <source>
        <dbReference type="SAM" id="MobiDB-lite"/>
    </source>
</evidence>
<dbReference type="Proteomes" id="UP000319769">
    <property type="component" value="Unassembled WGS sequence"/>
</dbReference>
<keyword evidence="2" id="KW-1133">Transmembrane helix</keyword>
<sequence>MGKLRTTLAALATGLLCSLSAPAAVAVAATPAPAVAVSAPVAGAAQPVVEQTTQPGPTIDPADNERANQQKTKSKIVVGVLAVVLAGIVIWGRSIRGKRRKKSADQAKGK</sequence>
<keyword evidence="2" id="KW-0472">Membrane</keyword>
<evidence type="ECO:0000256" key="3">
    <source>
        <dbReference type="SAM" id="SignalP"/>
    </source>
</evidence>
<keyword evidence="5" id="KW-1185">Reference proteome</keyword>
<organism evidence="4 5">
    <name type="scientific">Amycolatopsis acidicola</name>
    <dbReference type="NCBI Taxonomy" id="2596893"/>
    <lineage>
        <taxon>Bacteria</taxon>
        <taxon>Bacillati</taxon>
        <taxon>Actinomycetota</taxon>
        <taxon>Actinomycetes</taxon>
        <taxon>Pseudonocardiales</taxon>
        <taxon>Pseudonocardiaceae</taxon>
        <taxon>Amycolatopsis</taxon>
    </lineage>
</organism>
<protein>
    <submittedName>
        <fullName evidence="4">Uncharacterized protein</fullName>
    </submittedName>
</protein>
<feature type="transmembrane region" description="Helical" evidence="2">
    <location>
        <begin position="76"/>
        <end position="92"/>
    </location>
</feature>
<gene>
    <name evidence="4" type="ORF">FPZ12_044145</name>
</gene>
<accession>A0A5N0UL18</accession>
<dbReference type="AlphaFoldDB" id="A0A5N0UL18"/>
<dbReference type="RefSeq" id="WP_144760331.1">
    <property type="nucleotide sequence ID" value="NZ_VMNW02000155.1"/>
</dbReference>
<keyword evidence="2" id="KW-0812">Transmembrane</keyword>
<feature type="signal peptide" evidence="3">
    <location>
        <begin position="1"/>
        <end position="23"/>
    </location>
</feature>
<feature type="chain" id="PRO_5039255674" evidence="3">
    <location>
        <begin position="24"/>
        <end position="110"/>
    </location>
</feature>
<evidence type="ECO:0000313" key="5">
    <source>
        <dbReference type="Proteomes" id="UP000319769"/>
    </source>
</evidence>
<evidence type="ECO:0000313" key="4">
    <source>
        <dbReference type="EMBL" id="KAA9148996.1"/>
    </source>
</evidence>
<comment type="caution">
    <text evidence="4">The sequence shown here is derived from an EMBL/GenBank/DDBJ whole genome shotgun (WGS) entry which is preliminary data.</text>
</comment>
<keyword evidence="3" id="KW-0732">Signal</keyword>
<reference evidence="4" key="1">
    <citation type="submission" date="2019-09" db="EMBL/GenBank/DDBJ databases">
        <authorList>
            <person name="Teo W.F.A."/>
            <person name="Duangmal K."/>
        </authorList>
    </citation>
    <scope>NUCLEOTIDE SEQUENCE [LARGE SCALE GENOMIC DNA]</scope>
    <source>
        <strain evidence="4">K81G1</strain>
    </source>
</reference>
<dbReference type="EMBL" id="VMNW02000155">
    <property type="protein sequence ID" value="KAA9148996.1"/>
    <property type="molecule type" value="Genomic_DNA"/>
</dbReference>
<feature type="region of interest" description="Disordered" evidence="1">
    <location>
        <begin position="48"/>
        <end position="70"/>
    </location>
</feature>
<proteinExistence type="predicted"/>
<name>A0A5N0UL18_9PSEU</name>